<dbReference type="Proteomes" id="UP000037326">
    <property type="component" value="Unassembled WGS sequence"/>
</dbReference>
<protein>
    <submittedName>
        <fullName evidence="2">Uncharacterized protein</fullName>
    </submittedName>
</protein>
<feature type="signal peptide" evidence="1">
    <location>
        <begin position="1"/>
        <end position="25"/>
    </location>
</feature>
<dbReference type="RefSeq" id="WP_049667212.1">
    <property type="nucleotide sequence ID" value="NZ_LFXJ01000006.1"/>
</dbReference>
<feature type="chain" id="PRO_5030009962" evidence="1">
    <location>
        <begin position="26"/>
        <end position="210"/>
    </location>
</feature>
<evidence type="ECO:0000313" key="3">
    <source>
        <dbReference type="Proteomes" id="UP000037326"/>
    </source>
</evidence>
<dbReference type="PATRIC" id="fig|582475.4.peg.4926"/>
<organism evidence="2 3">
    <name type="scientific">Lysinibacillus xylanilyticus</name>
    <dbReference type="NCBI Taxonomy" id="582475"/>
    <lineage>
        <taxon>Bacteria</taxon>
        <taxon>Bacillati</taxon>
        <taxon>Bacillota</taxon>
        <taxon>Bacilli</taxon>
        <taxon>Bacillales</taxon>
        <taxon>Bacillaceae</taxon>
        <taxon>Lysinibacillus</taxon>
    </lineage>
</organism>
<evidence type="ECO:0000313" key="2">
    <source>
        <dbReference type="EMBL" id="KMY30788.1"/>
    </source>
</evidence>
<evidence type="ECO:0000256" key="1">
    <source>
        <dbReference type="SAM" id="SignalP"/>
    </source>
</evidence>
<gene>
    <name evidence="2" type="ORF">ACZ11_14220</name>
</gene>
<accession>A0A0K9F9B8</accession>
<reference evidence="3" key="1">
    <citation type="submission" date="2015-07" db="EMBL/GenBank/DDBJ databases">
        <authorList>
            <consortium name="Consortium for Microbial Forensics and Genomics (microFORGE)"/>
            <person name="Knight B.M."/>
            <person name="Roberts D.P."/>
            <person name="Lin D."/>
            <person name="Hari K."/>
            <person name="Fletcher J."/>
            <person name="Melcher U."/>
            <person name="Blagden T."/>
            <person name="Winegar R.A."/>
        </authorList>
    </citation>
    <scope>NUCLEOTIDE SEQUENCE [LARGE SCALE GENOMIC DNA]</scope>
    <source>
        <strain evidence="3">DSM 23493</strain>
    </source>
</reference>
<dbReference type="OrthoDB" id="2881617at2"/>
<proteinExistence type="predicted"/>
<keyword evidence="1" id="KW-0732">Signal</keyword>
<dbReference type="GeneID" id="96599385"/>
<dbReference type="EMBL" id="LFXJ01000006">
    <property type="protein sequence ID" value="KMY30788.1"/>
    <property type="molecule type" value="Genomic_DNA"/>
</dbReference>
<comment type="caution">
    <text evidence="2">The sequence shown here is derived from an EMBL/GenBank/DDBJ whole genome shotgun (WGS) entry which is preliminary data.</text>
</comment>
<dbReference type="AlphaFoldDB" id="A0A0K9F9B8"/>
<sequence length="210" mass="23723">MKKILSYGLVSILALSLVSPTLAHADTKINQEEITYQGDNNEFVNLSETDLNELQKSVKINENGHIHLENVPPDQYQKYGLQYLEEHFNLLNEQVDDGQIIINQDLSITNLTVKARAVYGEWTNHWWGYDRNFGKIAAEKYANECNKVATKLAIGAAVAAPLYWVSAGIALSSGYYYLLESAVNEANAKSNRGVEVKIYWTRNYSVKPLY</sequence>
<name>A0A0K9F9B8_9BACI</name>